<accession>A0A6J8DBI3</accession>
<feature type="compositionally biased region" description="Basic and acidic residues" evidence="2">
    <location>
        <begin position="376"/>
        <end position="402"/>
    </location>
</feature>
<comment type="similarity">
    <text evidence="1">Belongs to the SAPAP family.</text>
</comment>
<sequence length="912" mass="102905">MDTLSPQSVLDRRQNKDSSIIADHITRAKSPASQISLTFDSEFDQEEIINRVPQPYRTSFSAVTTLERRDRSRSTSRSTSPAPTVSSLKSNRCRSKSPLTRKLSPKHVTYDSVVTVRRSNSYEVQTLSGEDKNEMANNSTDYQSRIREMSEMIVKEYSSPEKEDVDGLFVNEAPKKNCGTVTNGAPNGRLPMNKQRSLPKQVLTKEENDRTISYRKAISDNYSTEIKQRADNIVDERYASEPQNIGIRAERSNSVPSRDGMESNKLTPHKRTISGSISNFFRRMSPRMSRKQRKERGSKTSLSSQMSRDSETGSNQRFSRGKVRQSFFNLLKRPKSKSGSVTKEDHDHHHDDTDGGFKSDATSNRILRSIEQNNMSEREVYSRFKEKQTENDRSLSDIEHNNRPQAMKAVSPTNVQIRVDSPRSAYRGVENREPVQRNKEQVSRNREQKQWSPPSNNEQNSSRDQMVKRQSDPPASLNVQMVPKSGKSLQRTLMSSMSADESIGDCFLDVNFTGSDPSILSEESRDVTTPSKVVFSSTQDNFKDKSNDSKVLNSHKKDHSLSESALNPVVTPLSHNVEYTEMPKLADSAEIVLPDNSKTPSYLKLSCSVSGYGRYSQYSAYKSKKDTRSPYSSTSSLGSNPMSPEMAKVMSPVQRTSISSNSEFGLIRPQPLVYNRANRNVTNSVNSSLINGHSVLDGTQYPTGDPKLDGEYYLNVTKTEAVHLVSLCRQIETDLYCQDIPEDASGKIRAAIGKANLLVNQKFKQFEELCYEHMNPSVDGKLLKWEDLQGFWDMIKIQVDNVEEMFTELELIRQNGWKELCMHSRESSVSSSPKSGSVNLSNASTPAGTPGSRRRVSKTKETPESSPERTERLKLAKARDDARKKMMAEKRAAMKKKQQNNSDDVEIYIADK</sequence>
<dbReference type="GO" id="GO:0099572">
    <property type="term" value="C:postsynaptic specialization"/>
    <property type="evidence" value="ECO:0007669"/>
    <property type="project" value="TreeGrafter"/>
</dbReference>
<feature type="region of interest" description="Disordered" evidence="2">
    <location>
        <begin position="60"/>
        <end position="101"/>
    </location>
</feature>
<organism evidence="3 4">
    <name type="scientific">Mytilus coruscus</name>
    <name type="common">Sea mussel</name>
    <dbReference type="NCBI Taxonomy" id="42192"/>
    <lineage>
        <taxon>Eukaryota</taxon>
        <taxon>Metazoa</taxon>
        <taxon>Spiralia</taxon>
        <taxon>Lophotrochozoa</taxon>
        <taxon>Mollusca</taxon>
        <taxon>Bivalvia</taxon>
        <taxon>Autobranchia</taxon>
        <taxon>Pteriomorphia</taxon>
        <taxon>Mytilida</taxon>
        <taxon>Mytiloidea</taxon>
        <taxon>Mytilidae</taxon>
        <taxon>Mytilinae</taxon>
        <taxon>Mytilus</taxon>
    </lineage>
</organism>
<feature type="region of interest" description="Disordered" evidence="2">
    <location>
        <begin position="827"/>
        <end position="912"/>
    </location>
</feature>
<feature type="region of interest" description="Disordered" evidence="2">
    <location>
        <begin position="623"/>
        <end position="644"/>
    </location>
</feature>
<reference evidence="3 4" key="1">
    <citation type="submission" date="2020-06" db="EMBL/GenBank/DDBJ databases">
        <authorList>
            <person name="Li R."/>
            <person name="Bekaert M."/>
        </authorList>
    </citation>
    <scope>NUCLEOTIDE SEQUENCE [LARGE SCALE GENOMIC DNA]</scope>
    <source>
        <strain evidence="4">wild</strain>
    </source>
</reference>
<feature type="compositionally biased region" description="Polar residues" evidence="2">
    <location>
        <begin position="487"/>
        <end position="496"/>
    </location>
</feature>
<feature type="compositionally biased region" description="Low complexity" evidence="2">
    <location>
        <begin position="827"/>
        <end position="841"/>
    </location>
</feature>
<feature type="compositionally biased region" description="Basic and acidic residues" evidence="2">
    <location>
        <begin position="342"/>
        <end position="357"/>
    </location>
</feature>
<dbReference type="Pfam" id="PF03359">
    <property type="entry name" value="GKAP"/>
    <property type="match status" value="1"/>
</dbReference>
<feature type="compositionally biased region" description="Polar residues" evidence="2">
    <location>
        <begin position="360"/>
        <end position="375"/>
    </location>
</feature>
<evidence type="ECO:0000256" key="1">
    <source>
        <dbReference type="ARBA" id="ARBA00008839"/>
    </source>
</evidence>
<feature type="compositionally biased region" description="Basic and acidic residues" evidence="2">
    <location>
        <begin position="429"/>
        <end position="449"/>
    </location>
</feature>
<feature type="compositionally biased region" description="Basic and acidic residues" evidence="2">
    <location>
        <begin position="858"/>
        <end position="892"/>
    </location>
</feature>
<evidence type="ECO:0000256" key="2">
    <source>
        <dbReference type="SAM" id="MobiDB-lite"/>
    </source>
</evidence>
<evidence type="ECO:0000313" key="4">
    <source>
        <dbReference type="Proteomes" id="UP000507470"/>
    </source>
</evidence>
<feature type="region of interest" description="Disordered" evidence="2">
    <location>
        <begin position="1"/>
        <end position="25"/>
    </location>
</feature>
<dbReference type="Proteomes" id="UP000507470">
    <property type="component" value="Unassembled WGS sequence"/>
</dbReference>
<feature type="region of interest" description="Disordered" evidence="2">
    <location>
        <begin position="241"/>
        <end position="496"/>
    </location>
</feature>
<evidence type="ECO:0000313" key="3">
    <source>
        <dbReference type="EMBL" id="CAC5405027.1"/>
    </source>
</evidence>
<dbReference type="GO" id="GO:0060090">
    <property type="term" value="F:molecular adaptor activity"/>
    <property type="evidence" value="ECO:0007669"/>
    <property type="project" value="TreeGrafter"/>
</dbReference>
<dbReference type="EMBL" id="CACVKT020007050">
    <property type="protein sequence ID" value="CAC5405027.1"/>
    <property type="molecule type" value="Genomic_DNA"/>
</dbReference>
<name>A0A6J8DBI3_MYTCO</name>
<gene>
    <name evidence="3" type="ORF">MCOR_38755</name>
</gene>
<feature type="compositionally biased region" description="Polar residues" evidence="2">
    <location>
        <begin position="450"/>
        <end position="464"/>
    </location>
</feature>
<feature type="compositionally biased region" description="Basic residues" evidence="2">
    <location>
        <begin position="284"/>
        <end position="296"/>
    </location>
</feature>
<feature type="region of interest" description="Disordered" evidence="2">
    <location>
        <begin position="539"/>
        <end position="563"/>
    </location>
</feature>
<dbReference type="OrthoDB" id="10023951at2759"/>
<dbReference type="GO" id="GO:0023052">
    <property type="term" value="P:signaling"/>
    <property type="evidence" value="ECO:0007669"/>
    <property type="project" value="InterPro"/>
</dbReference>
<feature type="compositionally biased region" description="Polar residues" evidence="2">
    <location>
        <begin position="629"/>
        <end position="642"/>
    </location>
</feature>
<keyword evidence="4" id="KW-1185">Reference proteome</keyword>
<dbReference type="GO" id="GO:0098978">
    <property type="term" value="C:glutamatergic synapse"/>
    <property type="evidence" value="ECO:0007669"/>
    <property type="project" value="TreeGrafter"/>
</dbReference>
<protein>
    <recommendedName>
        <fullName evidence="5">Disks large-associated protein 1</fullName>
    </recommendedName>
</protein>
<dbReference type="PANTHER" id="PTHR12353:SF31">
    <property type="entry name" value="LD44824P"/>
    <property type="match status" value="1"/>
</dbReference>
<feature type="compositionally biased region" description="Polar residues" evidence="2">
    <location>
        <begin position="299"/>
        <end position="318"/>
    </location>
</feature>
<evidence type="ECO:0008006" key="5">
    <source>
        <dbReference type="Google" id="ProtNLM"/>
    </source>
</evidence>
<dbReference type="InterPro" id="IPR005026">
    <property type="entry name" value="SAPAP"/>
</dbReference>
<proteinExistence type="inferred from homology"/>
<feature type="compositionally biased region" description="Low complexity" evidence="2">
    <location>
        <begin position="75"/>
        <end position="87"/>
    </location>
</feature>
<dbReference type="AlphaFoldDB" id="A0A6J8DBI3"/>
<dbReference type="PANTHER" id="PTHR12353">
    <property type="entry name" value="DISKS LARGE-ASSOCIATED PROTEIN DAP SAP90/PSD-95-ASSOCIATED PROTEIN"/>
    <property type="match status" value="1"/>
</dbReference>